<feature type="transmembrane region" description="Helical" evidence="1">
    <location>
        <begin position="55"/>
        <end position="77"/>
    </location>
</feature>
<feature type="transmembrane region" description="Helical" evidence="1">
    <location>
        <begin position="12"/>
        <end position="30"/>
    </location>
</feature>
<reference evidence="2" key="1">
    <citation type="submission" date="2023-03" db="EMBL/GenBank/DDBJ databases">
        <title>Amycolatopsis taiwanensis NBRC 103393.</title>
        <authorList>
            <person name="Ichikawa N."/>
            <person name="Sato H."/>
            <person name="Tonouchi N."/>
        </authorList>
    </citation>
    <scope>NUCLEOTIDE SEQUENCE</scope>
    <source>
        <strain evidence="2">NBRC 103393</strain>
    </source>
</reference>
<dbReference type="Pfam" id="PF20064">
    <property type="entry name" value="DUF6463"/>
    <property type="match status" value="1"/>
</dbReference>
<accession>A0A9W6R2Z2</accession>
<gene>
    <name evidence="2" type="ORF">Atai01_32460</name>
</gene>
<organism evidence="2 3">
    <name type="scientific">Amycolatopsis taiwanensis</name>
    <dbReference type="NCBI Taxonomy" id="342230"/>
    <lineage>
        <taxon>Bacteria</taxon>
        <taxon>Bacillati</taxon>
        <taxon>Actinomycetota</taxon>
        <taxon>Actinomycetes</taxon>
        <taxon>Pseudonocardiales</taxon>
        <taxon>Pseudonocardiaceae</taxon>
        <taxon>Amycolatopsis</taxon>
    </lineage>
</organism>
<dbReference type="InterPro" id="IPR045590">
    <property type="entry name" value="DUF6463"/>
</dbReference>
<sequence>MNGLNRWIPRLINITAVLHFVWGFALSNVWDAITHDGFFPPAVDTDTPAYWHREAGVWFLVSGALLLVLGTMTRSVVRLTGRVPAQVGWFLMATGVPLCLLTFPVTGAWALIAISILALTATYRARTSGQAETTKTLARAAKTTSA</sequence>
<evidence type="ECO:0000256" key="1">
    <source>
        <dbReference type="SAM" id="Phobius"/>
    </source>
</evidence>
<proteinExistence type="predicted"/>
<feature type="transmembrane region" description="Helical" evidence="1">
    <location>
        <begin position="89"/>
        <end position="119"/>
    </location>
</feature>
<dbReference type="EMBL" id="BSTI01000006">
    <property type="protein sequence ID" value="GLY66627.1"/>
    <property type="molecule type" value="Genomic_DNA"/>
</dbReference>
<evidence type="ECO:0000313" key="3">
    <source>
        <dbReference type="Proteomes" id="UP001165136"/>
    </source>
</evidence>
<dbReference type="RefSeq" id="WP_285487363.1">
    <property type="nucleotide sequence ID" value="NZ_BSTI01000006.1"/>
</dbReference>
<keyword evidence="1" id="KW-0812">Transmembrane</keyword>
<comment type="caution">
    <text evidence="2">The sequence shown here is derived from an EMBL/GenBank/DDBJ whole genome shotgun (WGS) entry which is preliminary data.</text>
</comment>
<evidence type="ECO:0000313" key="2">
    <source>
        <dbReference type="EMBL" id="GLY66627.1"/>
    </source>
</evidence>
<keyword evidence="1" id="KW-1133">Transmembrane helix</keyword>
<protein>
    <submittedName>
        <fullName evidence="2">Uncharacterized protein</fullName>
    </submittedName>
</protein>
<dbReference type="Proteomes" id="UP001165136">
    <property type="component" value="Unassembled WGS sequence"/>
</dbReference>
<dbReference type="AlphaFoldDB" id="A0A9W6R2Z2"/>
<keyword evidence="1" id="KW-0472">Membrane</keyword>
<keyword evidence="3" id="KW-1185">Reference proteome</keyword>
<name>A0A9W6R2Z2_9PSEU</name>